<dbReference type="EMBL" id="AM746676">
    <property type="protein sequence ID" value="CAN98502.1"/>
    <property type="molecule type" value="Genomic_DNA"/>
</dbReference>
<reference evidence="1 2" key="1">
    <citation type="journal article" date="2007" name="Nat. Biotechnol.">
        <title>Complete genome sequence of the myxobacterium Sorangium cellulosum.</title>
        <authorList>
            <person name="Schneiker S."/>
            <person name="Perlova O."/>
            <person name="Kaiser O."/>
            <person name="Gerth K."/>
            <person name="Alici A."/>
            <person name="Altmeyer M.O."/>
            <person name="Bartels D."/>
            <person name="Bekel T."/>
            <person name="Beyer S."/>
            <person name="Bode E."/>
            <person name="Bode H.B."/>
            <person name="Bolten C.J."/>
            <person name="Choudhuri J.V."/>
            <person name="Doss S."/>
            <person name="Elnakady Y.A."/>
            <person name="Frank B."/>
            <person name="Gaigalat L."/>
            <person name="Goesmann A."/>
            <person name="Groeger C."/>
            <person name="Gross F."/>
            <person name="Jelsbak L."/>
            <person name="Jelsbak L."/>
            <person name="Kalinowski J."/>
            <person name="Kegler C."/>
            <person name="Knauber T."/>
            <person name="Konietzny S."/>
            <person name="Kopp M."/>
            <person name="Krause L."/>
            <person name="Krug D."/>
            <person name="Linke B."/>
            <person name="Mahmud T."/>
            <person name="Martinez-Arias R."/>
            <person name="McHardy A.C."/>
            <person name="Merai M."/>
            <person name="Meyer F."/>
            <person name="Mormann S."/>
            <person name="Munoz-Dorado J."/>
            <person name="Perez J."/>
            <person name="Pradella S."/>
            <person name="Rachid S."/>
            <person name="Raddatz G."/>
            <person name="Rosenau F."/>
            <person name="Rueckert C."/>
            <person name="Sasse F."/>
            <person name="Scharfe M."/>
            <person name="Schuster S.C."/>
            <person name="Suen G."/>
            <person name="Treuner-Lange A."/>
            <person name="Velicer G.J."/>
            <person name="Vorholter F.-J."/>
            <person name="Weissman K.J."/>
            <person name="Welch R.D."/>
            <person name="Wenzel S.C."/>
            <person name="Whitworth D.E."/>
            <person name="Wilhelm S."/>
            <person name="Wittmann C."/>
            <person name="Bloecker H."/>
            <person name="Puehler A."/>
            <person name="Mueller R."/>
        </authorList>
    </citation>
    <scope>NUCLEOTIDE SEQUENCE [LARGE SCALE GENOMIC DNA]</scope>
    <source>
        <strain evidence="2">So ce56</strain>
    </source>
</reference>
<keyword evidence="2" id="KW-1185">Reference proteome</keyword>
<protein>
    <submittedName>
        <fullName evidence="1">Uncharacterized protein</fullName>
    </submittedName>
</protein>
<dbReference type="BioCyc" id="SCEL448385:SCE_RS42690-MONOMER"/>
<dbReference type="KEGG" id="scl:sce8332"/>
<accession>A9FT82</accession>
<sequence>MRFGLFVANGLVLAGVVWTIGLGPSVRASQLLPSRAAAGADELAALEARYAEGRTPASVTALAAAYLERDQPGLASSALDAAPGEVRALPEAALLSARALLRRGRVRDALAASEQASAACAAGACPAWLAAKSEHQRAFLEQLAAAGVEDPQVDAAAARAALDAYARSASDVRLVAVR</sequence>
<proteinExistence type="predicted"/>
<dbReference type="AlphaFoldDB" id="A9FT82"/>
<name>A9FT82_SORC5</name>
<dbReference type="HOGENOM" id="CLU_1531565_0_0_7"/>
<dbReference type="Proteomes" id="UP000002139">
    <property type="component" value="Chromosome"/>
</dbReference>
<evidence type="ECO:0000313" key="2">
    <source>
        <dbReference type="Proteomes" id="UP000002139"/>
    </source>
</evidence>
<gene>
    <name evidence="1" type="ordered locus">sce8332</name>
</gene>
<dbReference type="RefSeq" id="WP_012240941.1">
    <property type="nucleotide sequence ID" value="NC_010162.1"/>
</dbReference>
<evidence type="ECO:0000313" key="1">
    <source>
        <dbReference type="EMBL" id="CAN98502.1"/>
    </source>
</evidence>
<dbReference type="STRING" id="448385.sce8332"/>
<organism evidence="1 2">
    <name type="scientific">Sorangium cellulosum (strain So ce56)</name>
    <name type="common">Polyangium cellulosum (strain So ce56)</name>
    <dbReference type="NCBI Taxonomy" id="448385"/>
    <lineage>
        <taxon>Bacteria</taxon>
        <taxon>Pseudomonadati</taxon>
        <taxon>Myxococcota</taxon>
        <taxon>Polyangia</taxon>
        <taxon>Polyangiales</taxon>
        <taxon>Polyangiaceae</taxon>
        <taxon>Sorangium</taxon>
    </lineage>
</organism>
<dbReference type="OrthoDB" id="5508303at2"/>